<dbReference type="InterPro" id="IPR036397">
    <property type="entry name" value="RNaseH_sf"/>
</dbReference>
<gene>
    <name evidence="2" type="ORF">LQ50_05425</name>
</gene>
<dbReference type="STRING" id="333138.LQ50_05425"/>
<accession>A0A0B0IIR7</accession>
<dbReference type="Pfam" id="PF09299">
    <property type="entry name" value="Mu-transpos_C"/>
    <property type="match status" value="1"/>
</dbReference>
<protein>
    <recommendedName>
        <fullName evidence="1">Transposase-like Mu C-terminal domain-containing protein</fullName>
    </recommendedName>
</protein>
<reference evidence="2 3" key="1">
    <citation type="submission" date="2014-09" db="EMBL/GenBank/DDBJ databases">
        <title>Genome sequencing and annotation of Bacillus Okhensis strain Kh10-101T.</title>
        <authorList>
            <person name="Prakash J.S."/>
        </authorList>
    </citation>
    <scope>NUCLEOTIDE SEQUENCE [LARGE SCALE GENOMIC DNA]</scope>
    <source>
        <strain evidence="3">Kh10-101T</strain>
    </source>
</reference>
<evidence type="ECO:0000313" key="3">
    <source>
        <dbReference type="Proteomes" id="UP000030832"/>
    </source>
</evidence>
<dbReference type="AlphaFoldDB" id="A0A0B0IIR7"/>
<dbReference type="InterPro" id="IPR009004">
    <property type="entry name" value="Transposase_Mu_C"/>
</dbReference>
<name>A0A0B0IIR7_9BACI</name>
<dbReference type="GO" id="GO:0003676">
    <property type="term" value="F:nucleic acid binding"/>
    <property type="evidence" value="ECO:0007669"/>
    <property type="project" value="InterPro"/>
</dbReference>
<dbReference type="InterPro" id="IPR015378">
    <property type="entry name" value="Transposase-like_Mu_C"/>
</dbReference>
<comment type="caution">
    <text evidence="2">The sequence shown here is derived from an EMBL/GenBank/DDBJ whole genome shotgun (WGS) entry which is preliminary data.</text>
</comment>
<feature type="domain" description="Transposase-like Mu C-terminal" evidence="1">
    <location>
        <begin position="206"/>
        <end position="261"/>
    </location>
</feature>
<dbReference type="RefSeq" id="WP_034626736.1">
    <property type="nucleotide sequence ID" value="NZ_JRJU01000004.1"/>
</dbReference>
<dbReference type="OrthoDB" id="501284at2"/>
<keyword evidence="3" id="KW-1185">Reference proteome</keyword>
<dbReference type="SUPFAM" id="SSF50610">
    <property type="entry name" value="mu transposase, C-terminal domain"/>
    <property type="match status" value="1"/>
</dbReference>
<evidence type="ECO:0000259" key="1">
    <source>
        <dbReference type="Pfam" id="PF09299"/>
    </source>
</evidence>
<dbReference type="EMBL" id="JRJU01000004">
    <property type="protein sequence ID" value="KHF41200.1"/>
    <property type="molecule type" value="Genomic_DNA"/>
</dbReference>
<dbReference type="Gene3D" id="3.30.420.10">
    <property type="entry name" value="Ribonuclease H-like superfamily/Ribonuclease H"/>
    <property type="match status" value="1"/>
</dbReference>
<evidence type="ECO:0000313" key="2">
    <source>
        <dbReference type="EMBL" id="KHF41200.1"/>
    </source>
</evidence>
<dbReference type="eggNOG" id="COG2801">
    <property type="taxonomic scope" value="Bacteria"/>
</dbReference>
<sequence length="271" mass="32077">MTIRKQNKIPNSVLKQMLGKEPMERAVMCHICLDTAVICPVTNITLGRPWLTILMDEYSKRILAFDLSMESPSYVSIMMVFRECVRINKMLPKNMALTDDDRKVFNNMQLDKLLSAYYIQKITYPKHLCEKLFINVSKLIERMVERCRSPWCFDELHLFISSLLYEVYDQQMTYMGTSPREIFNSKSTLRRLPARVEYDQHFIILCLPQIELRIVSGKGIRFNNIYYWTRDFLNPNLSGSKVMVKFDPLDINNVYAYLDNNWKKLSILFFN</sequence>
<dbReference type="Proteomes" id="UP000030832">
    <property type="component" value="Unassembled WGS sequence"/>
</dbReference>
<proteinExistence type="predicted"/>
<organism evidence="2 3">
    <name type="scientific">Halalkalibacter okhensis</name>
    <dbReference type="NCBI Taxonomy" id="333138"/>
    <lineage>
        <taxon>Bacteria</taxon>
        <taxon>Bacillati</taxon>
        <taxon>Bacillota</taxon>
        <taxon>Bacilli</taxon>
        <taxon>Bacillales</taxon>
        <taxon>Bacillaceae</taxon>
        <taxon>Halalkalibacter</taxon>
    </lineage>
</organism>